<keyword evidence="5 9" id="KW-0798">TonB box</keyword>
<keyword evidence="6 8" id="KW-0472">Membrane</keyword>
<dbReference type="SUPFAM" id="SSF56935">
    <property type="entry name" value="Porins"/>
    <property type="match status" value="1"/>
</dbReference>
<gene>
    <name evidence="13" type="ORF">ABXZ32_14265</name>
</gene>
<dbReference type="Pfam" id="PF00593">
    <property type="entry name" value="TonB_dep_Rec_b-barrel"/>
    <property type="match status" value="1"/>
</dbReference>
<evidence type="ECO:0000313" key="14">
    <source>
        <dbReference type="Proteomes" id="UP001549773"/>
    </source>
</evidence>
<evidence type="ECO:0000256" key="9">
    <source>
        <dbReference type="RuleBase" id="RU003357"/>
    </source>
</evidence>
<dbReference type="InterPro" id="IPR023996">
    <property type="entry name" value="TonB-dep_OMP_SusC/RagA"/>
</dbReference>
<keyword evidence="2 8" id="KW-0813">Transport</keyword>
<dbReference type="InterPro" id="IPR000531">
    <property type="entry name" value="Beta-barrel_TonB"/>
</dbReference>
<name>A0ABV2U1Z8_9FLAO</name>
<protein>
    <submittedName>
        <fullName evidence="13">TonB-dependent receptor</fullName>
    </submittedName>
</protein>
<dbReference type="InterPro" id="IPR012910">
    <property type="entry name" value="Plug_dom"/>
</dbReference>
<evidence type="ECO:0000256" key="5">
    <source>
        <dbReference type="ARBA" id="ARBA00023077"/>
    </source>
</evidence>
<keyword evidence="13" id="KW-0675">Receptor</keyword>
<feature type="domain" description="TonB-dependent receptor-like beta-barrel" evidence="11">
    <location>
        <begin position="424"/>
        <end position="980"/>
    </location>
</feature>
<dbReference type="EMBL" id="JBEWYP010000009">
    <property type="protein sequence ID" value="MET7030569.1"/>
    <property type="molecule type" value="Genomic_DNA"/>
</dbReference>
<dbReference type="InterPro" id="IPR037066">
    <property type="entry name" value="Plug_dom_sf"/>
</dbReference>
<dbReference type="PROSITE" id="PS52016">
    <property type="entry name" value="TONB_DEPENDENT_REC_3"/>
    <property type="match status" value="1"/>
</dbReference>
<evidence type="ECO:0000259" key="11">
    <source>
        <dbReference type="Pfam" id="PF00593"/>
    </source>
</evidence>
<dbReference type="NCBIfam" id="TIGR04056">
    <property type="entry name" value="OMP_RagA_SusC"/>
    <property type="match status" value="1"/>
</dbReference>
<dbReference type="RefSeq" id="WP_354619365.1">
    <property type="nucleotide sequence ID" value="NZ_JBEWYP010000009.1"/>
</dbReference>
<proteinExistence type="inferred from homology"/>
<feature type="signal peptide" evidence="10">
    <location>
        <begin position="1"/>
        <end position="22"/>
    </location>
</feature>
<evidence type="ECO:0000256" key="3">
    <source>
        <dbReference type="ARBA" id="ARBA00022452"/>
    </source>
</evidence>
<dbReference type="SUPFAM" id="SSF49464">
    <property type="entry name" value="Carboxypeptidase regulatory domain-like"/>
    <property type="match status" value="1"/>
</dbReference>
<evidence type="ECO:0000313" key="13">
    <source>
        <dbReference type="EMBL" id="MET7030569.1"/>
    </source>
</evidence>
<keyword evidence="7 8" id="KW-0998">Cell outer membrane</keyword>
<dbReference type="NCBIfam" id="TIGR04057">
    <property type="entry name" value="SusC_RagA_signa"/>
    <property type="match status" value="1"/>
</dbReference>
<comment type="subcellular location">
    <subcellularLocation>
        <location evidence="1 8">Cell outer membrane</location>
        <topology evidence="1 8">Multi-pass membrane protein</topology>
    </subcellularLocation>
</comment>
<evidence type="ECO:0000256" key="1">
    <source>
        <dbReference type="ARBA" id="ARBA00004571"/>
    </source>
</evidence>
<feature type="chain" id="PRO_5046789551" evidence="10">
    <location>
        <begin position="23"/>
        <end position="1020"/>
    </location>
</feature>
<dbReference type="InterPro" id="IPR008969">
    <property type="entry name" value="CarboxyPept-like_regulatory"/>
</dbReference>
<accession>A0ABV2U1Z8</accession>
<reference evidence="13 14" key="1">
    <citation type="submission" date="2024-07" db="EMBL/GenBank/DDBJ databases">
        <title>The genome sequence of type strain Sediminicola luteus GDMCC 1.2596T.</title>
        <authorList>
            <person name="Liu Y."/>
        </authorList>
    </citation>
    <scope>NUCLEOTIDE SEQUENCE [LARGE SCALE GENOMIC DNA]</scope>
    <source>
        <strain evidence="13 14">GDMCC 1.2596</strain>
    </source>
</reference>
<dbReference type="InterPro" id="IPR039426">
    <property type="entry name" value="TonB-dep_rcpt-like"/>
</dbReference>
<keyword evidence="10" id="KW-0732">Signal</keyword>
<keyword evidence="3 8" id="KW-1134">Transmembrane beta strand</keyword>
<evidence type="ECO:0000256" key="10">
    <source>
        <dbReference type="SAM" id="SignalP"/>
    </source>
</evidence>
<keyword evidence="4 8" id="KW-0812">Transmembrane</keyword>
<dbReference type="InterPro" id="IPR023997">
    <property type="entry name" value="TonB-dep_OMP_SusC/RagA_CS"/>
</dbReference>
<feature type="domain" description="TonB-dependent receptor plug" evidence="12">
    <location>
        <begin position="116"/>
        <end position="235"/>
    </location>
</feature>
<evidence type="ECO:0000256" key="8">
    <source>
        <dbReference type="PROSITE-ProRule" id="PRU01360"/>
    </source>
</evidence>
<dbReference type="Gene3D" id="2.40.170.20">
    <property type="entry name" value="TonB-dependent receptor, beta-barrel domain"/>
    <property type="match status" value="1"/>
</dbReference>
<evidence type="ECO:0000256" key="6">
    <source>
        <dbReference type="ARBA" id="ARBA00023136"/>
    </source>
</evidence>
<dbReference type="Gene3D" id="2.170.130.10">
    <property type="entry name" value="TonB-dependent receptor, plug domain"/>
    <property type="match status" value="1"/>
</dbReference>
<evidence type="ECO:0000256" key="7">
    <source>
        <dbReference type="ARBA" id="ARBA00023237"/>
    </source>
</evidence>
<dbReference type="Gene3D" id="2.60.40.1120">
    <property type="entry name" value="Carboxypeptidase-like, regulatory domain"/>
    <property type="match status" value="1"/>
</dbReference>
<sequence>MKSKLTWILTSFMVLCVSFSFAQGKTVSGNVTDQEGLPLPGVSVVVVGTTSGTQTDFDGNYAISANAGQVLKFSYIGQKTAERTVGSDNVINLQMQEDAQALEEVIVLGYSTRGKNEITGSTVQLKSSEINDVPLVTVDQALQGKVAGLTIASSSGTPGSTQDIRIRGVGSISASNDPLFVIDGVPVISGNFSGSTSFSSLSALSAINNQDVESITVLKDASATSAYGARGSNGVIVITTKKGKQGKTSFNYTSSYGVQDFAVDQPTPLTASQREQLYYDALYNTFGDGGNNFTRAQAPAEAPTRGGWGAYAAWIDAGRPEGNWGEEVKRNNPTIVNHNISASGGDEKGSFYASLGYSKTEALVVGSDFERINGVFNFTRNFSEKLKFTTNMNVSNTRQNAFLEQSAFFANPFLSRYFMPPTEQPYNTDGTLNTNMNTSLFNTLYLAENDIAENDLTRAIINSSLEYEIIDRLKFKTRFSIDYNLSAYRRYENRIHGGGLADGGTAESSINRNFNWVTQNSLNYTFSLGQHNFDLTALQEYQKNKTNYLYGAGENFPVDGLTYLDNTSANFAVSSNFTDWANASYLGLLNYNFAGKYIFDATYRNEGSSRFAPGLRFGDFWSVGAAWNVSSEEFMSSVDFVSQLRLRGSYGVSGNSGIDINSYQALLGFSADYDNQGAIFPTGFGNSLLTWEKNANYDVGVDFGFFDDVVSGSVAYFNKRTYDLLQNVPLSRTTGFSEVATNIGEIVNKGVELDLTFNIIRSNDLNWSLSGNYATLDNEVTKLALDANGEEITITTGTRRIEVGQPINAWYMRGWAGVDPANGDPLWYVNGTDGATTNDYNAAEVAYQGENATPQYSAGFGTHFDFKGFSLDADFYTAGGHKVYEDWSRYTKSNGTFSTRTFNGTSELLNSWTTPGQITDYPALQANAGDGNRASFTSSRFLYEGDYVRLRNLSIGYSLPSSATKVLGMDAINFSVRGTNLITWVKDDRLKYDPEVRADGFTRLTTPPVKSFVFGVNLKF</sequence>
<evidence type="ECO:0000256" key="4">
    <source>
        <dbReference type="ARBA" id="ARBA00022692"/>
    </source>
</evidence>
<dbReference type="Proteomes" id="UP001549773">
    <property type="component" value="Unassembled WGS sequence"/>
</dbReference>
<dbReference type="Pfam" id="PF07715">
    <property type="entry name" value="Plug"/>
    <property type="match status" value="1"/>
</dbReference>
<keyword evidence="14" id="KW-1185">Reference proteome</keyword>
<organism evidence="13 14">
    <name type="scientific">Sediminicola luteus</name>
    <dbReference type="NCBI Taxonomy" id="319238"/>
    <lineage>
        <taxon>Bacteria</taxon>
        <taxon>Pseudomonadati</taxon>
        <taxon>Bacteroidota</taxon>
        <taxon>Flavobacteriia</taxon>
        <taxon>Flavobacteriales</taxon>
        <taxon>Flavobacteriaceae</taxon>
        <taxon>Sediminicola</taxon>
    </lineage>
</organism>
<dbReference type="Pfam" id="PF13715">
    <property type="entry name" value="CarbopepD_reg_2"/>
    <property type="match status" value="1"/>
</dbReference>
<evidence type="ECO:0000256" key="2">
    <source>
        <dbReference type="ARBA" id="ARBA00022448"/>
    </source>
</evidence>
<comment type="similarity">
    <text evidence="8 9">Belongs to the TonB-dependent receptor family.</text>
</comment>
<evidence type="ECO:0000259" key="12">
    <source>
        <dbReference type="Pfam" id="PF07715"/>
    </source>
</evidence>
<dbReference type="InterPro" id="IPR036942">
    <property type="entry name" value="Beta-barrel_TonB_sf"/>
</dbReference>
<comment type="caution">
    <text evidence="13">The sequence shown here is derived from an EMBL/GenBank/DDBJ whole genome shotgun (WGS) entry which is preliminary data.</text>
</comment>